<evidence type="ECO:0000256" key="1">
    <source>
        <dbReference type="ARBA" id="ARBA00004370"/>
    </source>
</evidence>
<keyword evidence="5 9" id="KW-1133">Transmembrane helix</keyword>
<feature type="region of interest" description="Disordered" evidence="8">
    <location>
        <begin position="14"/>
        <end position="48"/>
    </location>
</feature>
<organism evidence="11 12">
    <name type="scientific">Desulfonatronum thiosulfatophilum</name>
    <dbReference type="NCBI Taxonomy" id="617002"/>
    <lineage>
        <taxon>Bacteria</taxon>
        <taxon>Pseudomonadati</taxon>
        <taxon>Thermodesulfobacteriota</taxon>
        <taxon>Desulfovibrionia</taxon>
        <taxon>Desulfovibrionales</taxon>
        <taxon>Desulfonatronaceae</taxon>
        <taxon>Desulfonatronum</taxon>
    </lineage>
</organism>
<dbReference type="Proteomes" id="UP000198771">
    <property type="component" value="Unassembled WGS sequence"/>
</dbReference>
<gene>
    <name evidence="11" type="ORF">SAMN05660653_00510</name>
</gene>
<feature type="compositionally biased region" description="Low complexity" evidence="8">
    <location>
        <begin position="30"/>
        <end position="43"/>
    </location>
</feature>
<evidence type="ECO:0000313" key="11">
    <source>
        <dbReference type="EMBL" id="SDB09811.1"/>
    </source>
</evidence>
<keyword evidence="7" id="KW-0131">Cell cycle</keyword>
<evidence type="ECO:0000256" key="9">
    <source>
        <dbReference type="SAM" id="Phobius"/>
    </source>
</evidence>
<proteinExistence type="predicted"/>
<evidence type="ECO:0000256" key="8">
    <source>
        <dbReference type="SAM" id="MobiDB-lite"/>
    </source>
</evidence>
<comment type="subcellular location">
    <subcellularLocation>
        <location evidence="1">Membrane</location>
    </subcellularLocation>
</comment>
<keyword evidence="4 9" id="KW-0812">Transmembrane</keyword>
<protein>
    <submittedName>
        <fullName evidence="11">Cell division protein FtsQ</fullName>
    </submittedName>
</protein>
<keyword evidence="2" id="KW-1003">Cell membrane</keyword>
<dbReference type="PANTHER" id="PTHR37820:SF1">
    <property type="entry name" value="CELL DIVISION PROTEIN FTSQ"/>
    <property type="match status" value="1"/>
</dbReference>
<sequence length="305" mass="34218">MSVAVVRERSGGWFAPTSRKSNKWTRKKAAPAAPRQKPTKAARNVATAQSRRGGTTLTVIVLLLRAVGWSFVLAIILALLGGISLGLIYGYRTLTSSTHFAVSHVDVNGNRQLSTVEILNLSGVGVGMNILEVSLGEMSRKLQNNPWIESVTVRRTLPDGLVINIVEREPFFWIQRGSALYYADRNGVPIVALEIGKFVSLPALIIEEGIEPNWRLMDEWVRAVERLEFPFSFSEVAWLKIEDANIVRLYLEDRGMVAHFDLSGWREHRGIMNRVWEDLTARGELQNTARLTVMSGKAWVQLRQP</sequence>
<name>A0A1G6AN93_9BACT</name>
<evidence type="ECO:0000256" key="3">
    <source>
        <dbReference type="ARBA" id="ARBA00022618"/>
    </source>
</evidence>
<feature type="domain" description="POTRA" evidence="10">
    <location>
        <begin position="100"/>
        <end position="168"/>
    </location>
</feature>
<dbReference type="InterPro" id="IPR013685">
    <property type="entry name" value="POTRA_FtsQ_type"/>
</dbReference>
<dbReference type="Gene3D" id="3.10.20.310">
    <property type="entry name" value="membrane protein fhac"/>
    <property type="match status" value="1"/>
</dbReference>
<dbReference type="GO" id="GO:0051301">
    <property type="term" value="P:cell division"/>
    <property type="evidence" value="ECO:0007669"/>
    <property type="project" value="UniProtKB-KW"/>
</dbReference>
<keyword evidence="6 9" id="KW-0472">Membrane</keyword>
<dbReference type="AlphaFoldDB" id="A0A1G6AN93"/>
<accession>A0A1G6AN93</accession>
<keyword evidence="3 11" id="KW-0132">Cell division</keyword>
<feature type="compositionally biased region" description="Basic residues" evidence="8">
    <location>
        <begin position="20"/>
        <end position="29"/>
    </location>
</feature>
<dbReference type="GO" id="GO:0005886">
    <property type="term" value="C:plasma membrane"/>
    <property type="evidence" value="ECO:0007669"/>
    <property type="project" value="TreeGrafter"/>
</dbReference>
<dbReference type="PROSITE" id="PS51779">
    <property type="entry name" value="POTRA"/>
    <property type="match status" value="1"/>
</dbReference>
<dbReference type="InterPro" id="IPR034746">
    <property type="entry name" value="POTRA"/>
</dbReference>
<dbReference type="STRING" id="617002.SAMN05660653_00510"/>
<evidence type="ECO:0000259" key="10">
    <source>
        <dbReference type="PROSITE" id="PS51779"/>
    </source>
</evidence>
<reference evidence="11 12" key="1">
    <citation type="submission" date="2016-10" db="EMBL/GenBank/DDBJ databases">
        <authorList>
            <person name="de Groot N.N."/>
        </authorList>
    </citation>
    <scope>NUCLEOTIDE SEQUENCE [LARGE SCALE GENOMIC DNA]</scope>
    <source>
        <strain evidence="11 12">ASO4-2</strain>
    </source>
</reference>
<evidence type="ECO:0000256" key="5">
    <source>
        <dbReference type="ARBA" id="ARBA00022989"/>
    </source>
</evidence>
<dbReference type="EMBL" id="FMXO01000002">
    <property type="protein sequence ID" value="SDB09811.1"/>
    <property type="molecule type" value="Genomic_DNA"/>
</dbReference>
<evidence type="ECO:0000256" key="6">
    <source>
        <dbReference type="ARBA" id="ARBA00023136"/>
    </source>
</evidence>
<dbReference type="PANTHER" id="PTHR37820">
    <property type="entry name" value="CELL DIVISION PROTEIN DIVIB"/>
    <property type="match status" value="1"/>
</dbReference>
<evidence type="ECO:0000256" key="2">
    <source>
        <dbReference type="ARBA" id="ARBA00022475"/>
    </source>
</evidence>
<evidence type="ECO:0000313" key="12">
    <source>
        <dbReference type="Proteomes" id="UP000198771"/>
    </source>
</evidence>
<evidence type="ECO:0000256" key="7">
    <source>
        <dbReference type="ARBA" id="ARBA00023306"/>
    </source>
</evidence>
<dbReference type="Pfam" id="PF08478">
    <property type="entry name" value="POTRA_1"/>
    <property type="match status" value="1"/>
</dbReference>
<keyword evidence="12" id="KW-1185">Reference proteome</keyword>
<feature type="transmembrane region" description="Helical" evidence="9">
    <location>
        <begin position="66"/>
        <end position="89"/>
    </location>
</feature>
<dbReference type="InterPro" id="IPR050487">
    <property type="entry name" value="FtsQ_DivIB"/>
</dbReference>
<evidence type="ECO:0000256" key="4">
    <source>
        <dbReference type="ARBA" id="ARBA00022692"/>
    </source>
</evidence>